<keyword evidence="1" id="KW-1133">Transmembrane helix</keyword>
<accession>A0A1Z4LHA2</accession>
<name>A0A1Z4LHA2_9CYAN</name>
<dbReference type="AlphaFoldDB" id="A0A1Z4LHA2"/>
<keyword evidence="3" id="KW-1185">Reference proteome</keyword>
<keyword evidence="1" id="KW-0472">Membrane</keyword>
<proteinExistence type="predicted"/>
<dbReference type="Proteomes" id="UP000218418">
    <property type="component" value="Chromosome"/>
</dbReference>
<protein>
    <submittedName>
        <fullName evidence="2">Uncharacterized protein</fullName>
    </submittedName>
</protein>
<gene>
    <name evidence="2" type="ORF">NIES267_00410</name>
</gene>
<feature type="transmembrane region" description="Helical" evidence="1">
    <location>
        <begin position="12"/>
        <end position="37"/>
    </location>
</feature>
<keyword evidence="1" id="KW-0812">Transmembrane</keyword>
<sequence length="61" mass="6754">MSYELGIIDFKFLTLFLILYSLLSISFPIDFLSFLVIKYNSNSLSGSFAGIIVALPLKDSG</sequence>
<evidence type="ECO:0000313" key="2">
    <source>
        <dbReference type="EMBL" id="BAY80584.1"/>
    </source>
</evidence>
<evidence type="ECO:0000256" key="1">
    <source>
        <dbReference type="SAM" id="Phobius"/>
    </source>
</evidence>
<reference evidence="2 3" key="1">
    <citation type="submission" date="2017-06" db="EMBL/GenBank/DDBJ databases">
        <title>Genome sequencing of cyanobaciteial culture collection at National Institute for Environmental Studies (NIES).</title>
        <authorList>
            <person name="Hirose Y."/>
            <person name="Shimura Y."/>
            <person name="Fujisawa T."/>
            <person name="Nakamura Y."/>
            <person name="Kawachi M."/>
        </authorList>
    </citation>
    <scope>NUCLEOTIDE SEQUENCE [LARGE SCALE GENOMIC DNA]</scope>
    <source>
        <strain evidence="2 3">NIES-267</strain>
    </source>
</reference>
<organism evidence="2 3">
    <name type="scientific">Calothrix parasitica NIES-267</name>
    <dbReference type="NCBI Taxonomy" id="1973488"/>
    <lineage>
        <taxon>Bacteria</taxon>
        <taxon>Bacillati</taxon>
        <taxon>Cyanobacteriota</taxon>
        <taxon>Cyanophyceae</taxon>
        <taxon>Nostocales</taxon>
        <taxon>Calotrichaceae</taxon>
        <taxon>Calothrix</taxon>
    </lineage>
</organism>
<dbReference type="EMBL" id="AP018227">
    <property type="protein sequence ID" value="BAY80584.1"/>
    <property type="molecule type" value="Genomic_DNA"/>
</dbReference>
<evidence type="ECO:0000313" key="3">
    <source>
        <dbReference type="Proteomes" id="UP000218418"/>
    </source>
</evidence>